<organism evidence="2 3">
    <name type="scientific">Lophium mytilinum</name>
    <dbReference type="NCBI Taxonomy" id="390894"/>
    <lineage>
        <taxon>Eukaryota</taxon>
        <taxon>Fungi</taxon>
        <taxon>Dikarya</taxon>
        <taxon>Ascomycota</taxon>
        <taxon>Pezizomycotina</taxon>
        <taxon>Dothideomycetes</taxon>
        <taxon>Pleosporomycetidae</taxon>
        <taxon>Mytilinidiales</taxon>
        <taxon>Mytilinidiaceae</taxon>
        <taxon>Lophium</taxon>
    </lineage>
</organism>
<dbReference type="OrthoDB" id="506431at2759"/>
<evidence type="ECO:0000313" key="3">
    <source>
        <dbReference type="Proteomes" id="UP000799750"/>
    </source>
</evidence>
<gene>
    <name evidence="2" type="ORF">BU16DRAFT_522639</name>
</gene>
<feature type="domain" description="Thioesterase" evidence="1">
    <location>
        <begin position="87"/>
        <end position="180"/>
    </location>
</feature>
<evidence type="ECO:0000313" key="2">
    <source>
        <dbReference type="EMBL" id="KAF2501747.1"/>
    </source>
</evidence>
<accession>A0A6A6RE57</accession>
<dbReference type="AlphaFoldDB" id="A0A6A6RE57"/>
<evidence type="ECO:0000259" key="1">
    <source>
        <dbReference type="Pfam" id="PF03061"/>
    </source>
</evidence>
<dbReference type="EMBL" id="MU004182">
    <property type="protein sequence ID" value="KAF2501747.1"/>
    <property type="molecule type" value="Genomic_DNA"/>
</dbReference>
<dbReference type="CDD" id="cd03443">
    <property type="entry name" value="PaaI_thioesterase"/>
    <property type="match status" value="1"/>
</dbReference>
<dbReference type="Pfam" id="PF03061">
    <property type="entry name" value="4HBT"/>
    <property type="match status" value="1"/>
</dbReference>
<dbReference type="PANTHER" id="PTHR47260">
    <property type="entry name" value="UPF0644 PROTEIN PB2B4.06"/>
    <property type="match status" value="1"/>
</dbReference>
<protein>
    <recommendedName>
        <fullName evidence="1">Thioesterase domain-containing protein</fullName>
    </recommendedName>
</protein>
<dbReference type="InterPro" id="IPR006683">
    <property type="entry name" value="Thioestr_dom"/>
</dbReference>
<dbReference type="Proteomes" id="UP000799750">
    <property type="component" value="Unassembled WGS sequence"/>
</dbReference>
<dbReference type="InterPro" id="IPR029069">
    <property type="entry name" value="HotDog_dom_sf"/>
</dbReference>
<reference evidence="2" key="1">
    <citation type="journal article" date="2020" name="Stud. Mycol.">
        <title>101 Dothideomycetes genomes: a test case for predicting lifestyles and emergence of pathogens.</title>
        <authorList>
            <person name="Haridas S."/>
            <person name="Albert R."/>
            <person name="Binder M."/>
            <person name="Bloem J."/>
            <person name="Labutti K."/>
            <person name="Salamov A."/>
            <person name="Andreopoulos B."/>
            <person name="Baker S."/>
            <person name="Barry K."/>
            <person name="Bills G."/>
            <person name="Bluhm B."/>
            <person name="Cannon C."/>
            <person name="Castanera R."/>
            <person name="Culley D."/>
            <person name="Daum C."/>
            <person name="Ezra D."/>
            <person name="Gonzalez J."/>
            <person name="Henrissat B."/>
            <person name="Kuo A."/>
            <person name="Liang C."/>
            <person name="Lipzen A."/>
            <person name="Lutzoni F."/>
            <person name="Magnuson J."/>
            <person name="Mondo S."/>
            <person name="Nolan M."/>
            <person name="Ohm R."/>
            <person name="Pangilinan J."/>
            <person name="Park H.-J."/>
            <person name="Ramirez L."/>
            <person name="Alfaro M."/>
            <person name="Sun H."/>
            <person name="Tritt A."/>
            <person name="Yoshinaga Y."/>
            <person name="Zwiers L.-H."/>
            <person name="Turgeon B."/>
            <person name="Goodwin S."/>
            <person name="Spatafora J."/>
            <person name="Crous P."/>
            <person name="Grigoriev I."/>
        </authorList>
    </citation>
    <scope>NUCLEOTIDE SEQUENCE</scope>
    <source>
        <strain evidence="2">CBS 269.34</strain>
    </source>
</reference>
<name>A0A6A6RE57_9PEZI</name>
<proteinExistence type="predicted"/>
<dbReference type="PANTHER" id="PTHR47260:SF1">
    <property type="entry name" value="UPF0644 PROTEIN PB2B4.06"/>
    <property type="match status" value="1"/>
</dbReference>
<keyword evidence="3" id="KW-1185">Reference proteome</keyword>
<dbReference type="SUPFAM" id="SSF54637">
    <property type="entry name" value="Thioesterase/thiol ester dehydrase-isomerase"/>
    <property type="match status" value="1"/>
</dbReference>
<dbReference type="Gene3D" id="3.10.129.10">
    <property type="entry name" value="Hotdog Thioesterase"/>
    <property type="match status" value="1"/>
</dbReference>
<dbReference type="InterPro" id="IPR052061">
    <property type="entry name" value="PTE-AB_protein"/>
</dbReference>
<sequence length="200" mass="22089">MAINPETFKSLPWALPLFSDPQWTASIRGSRLTATGNQDCFNRKTMRSNDGVRHWYEFCKKPETPDGLITDVATLVSYGPGLTGFPGMMHGGAMSTLIDEALAWGMLCVEKHNGKLIYGRDSLEDEGEEKEPDLAGWMATAWLKINYLRPIPCPGVIGFETKVNDLGSKIELSCVVKDAKGDVLVKGQGLWIRMKGKPKL</sequence>